<dbReference type="SMART" id="SM01411">
    <property type="entry name" value="Ephrin_rec_like"/>
    <property type="match status" value="7"/>
</dbReference>
<name>A0A2P4YK08_9STRA</name>
<keyword evidence="2" id="KW-1185">Reference proteome</keyword>
<dbReference type="OrthoDB" id="439917at2759"/>
<comment type="caution">
    <text evidence="1">The sequence shown here is derived from an EMBL/GenBank/DDBJ whole genome shotgun (WGS) entry which is preliminary data.</text>
</comment>
<reference evidence="1 2" key="1">
    <citation type="journal article" date="2017" name="Genome Biol. Evol.">
        <title>Phytophthora megakarya and P. palmivora, closely related causal agents of cacao black pod rot, underwent increases in genome sizes and gene numbers by different mechanisms.</title>
        <authorList>
            <person name="Ali S.S."/>
            <person name="Shao J."/>
            <person name="Lary D.J."/>
            <person name="Kronmiller B."/>
            <person name="Shen D."/>
            <person name="Strem M.D."/>
            <person name="Amoako-Attah I."/>
            <person name="Akrofi A.Y."/>
            <person name="Begoude B.A."/>
            <person name="Ten Hoopen G.M."/>
            <person name="Coulibaly K."/>
            <person name="Kebe B.I."/>
            <person name="Melnick R.L."/>
            <person name="Guiltinan M.J."/>
            <person name="Tyler B.M."/>
            <person name="Meinhardt L.W."/>
            <person name="Bailey B.A."/>
        </authorList>
    </citation>
    <scope>NUCLEOTIDE SEQUENCE [LARGE SCALE GENOMIC DNA]</scope>
    <source>
        <strain evidence="2">sbr112.9</strain>
    </source>
</reference>
<gene>
    <name evidence="1" type="ORF">PHPALM_4382</name>
</gene>
<dbReference type="PANTHER" id="PTHR47236:SF4">
    <property type="entry name" value="GENE 9195-RELATED"/>
    <property type="match status" value="1"/>
</dbReference>
<accession>A0A2P4YK08</accession>
<organism evidence="1 2">
    <name type="scientific">Phytophthora palmivora</name>
    <dbReference type="NCBI Taxonomy" id="4796"/>
    <lineage>
        <taxon>Eukaryota</taxon>
        <taxon>Sar</taxon>
        <taxon>Stramenopiles</taxon>
        <taxon>Oomycota</taxon>
        <taxon>Peronosporomycetes</taxon>
        <taxon>Peronosporales</taxon>
        <taxon>Peronosporaceae</taxon>
        <taxon>Phytophthora</taxon>
    </lineage>
</organism>
<dbReference type="Proteomes" id="UP000237271">
    <property type="component" value="Unassembled WGS sequence"/>
</dbReference>
<dbReference type="AlphaFoldDB" id="A0A2P4YK08"/>
<evidence type="ECO:0000313" key="2">
    <source>
        <dbReference type="Proteomes" id="UP000237271"/>
    </source>
</evidence>
<dbReference type="Gene3D" id="2.10.50.10">
    <property type="entry name" value="Tumor Necrosis Factor Receptor, subunit A, domain 2"/>
    <property type="match status" value="1"/>
</dbReference>
<evidence type="ECO:0000313" key="1">
    <source>
        <dbReference type="EMBL" id="POM78126.1"/>
    </source>
</evidence>
<dbReference type="PANTHER" id="PTHR47236">
    <property type="entry name" value="GENE, 32742-RELATED-RELATED"/>
    <property type="match status" value="1"/>
</dbReference>
<protein>
    <submittedName>
        <fullName evidence="1">Uncharacterized protein</fullName>
    </submittedName>
</protein>
<sequence>MRLQEAQGFVQAVLSATSPDLPLLRVQGVVKQDITAREEVQVQHNFRSALPTPVTPGYYTVSNQAMAKGSLAVDALTAERDKERITRVSQRRCEPGHYCVNGERYACPAGTFGNTNGLTTPECSSVCAAGYYCPQGSIVAQAVACATSAVFCPQGSAQPTTTDRGYCAISEGTVAGARWYGQRKAKPGEFAWRGSCYPCPAGRYGSEEMETRPTCSGPCDAGYYCPPGSTSPTQHECGSASVYCPAASVRPWAVLEGYYTSLQVLTLPPNATEAPGCEPGKYRDYSTTVSAFVDVITGRSPVTVNYGDYSFPVAECVACPDGTFKPGTGDNLEFCQPCPEYTTISTSDRRSCSCFRLAGGTTFDGSTFALHFEKATLTCELVPKALVAAIGDGNASNNSVYTRSEQFPCERGYYCRDGVRSPCPAGYYGDGNLETRSTCSGVCSSGFYCPLASWNSTARVCGDANVFCPSGSAVPLPVWSGYYSVRLLPFGADRLLVANAGSEKYSVSSTGEEAPKNEAIRDGQRICEPGTYCIDGKKYLCPVGRYGDQSGETSPLCAGLCSRGYRCPEGSSSSTQLECGGSNFVCGSGSPAPQLVHPGYYSIGPTATTRFFQQPCELGSFCIDGVKYPCPAGTFGATSGLSTAACSGKCAPGYYCPPSSISRTQNECGSSSVYCPEGTGKEPRFVSSGYYSVLTSGMVDDGRNATQNDMKICPKGFYCRQGIRIRCPEGTYGDIEGLSAATCSGWCPEGYFCPFATTDYRLNPCLPGTYSTKGATFCIQCPTSSTSRAAVLKTFQLLSKEETDKHPCTTHRECCFLG</sequence>
<dbReference type="EMBL" id="NCKW01002144">
    <property type="protein sequence ID" value="POM78126.1"/>
    <property type="molecule type" value="Genomic_DNA"/>
</dbReference>
<proteinExistence type="predicted"/>